<organism evidence="1">
    <name type="scientific">invertebrate metagenome</name>
    <dbReference type="NCBI Taxonomy" id="1711999"/>
    <lineage>
        <taxon>unclassified sequences</taxon>
        <taxon>metagenomes</taxon>
        <taxon>organismal metagenomes</taxon>
    </lineage>
</organism>
<dbReference type="AlphaFoldDB" id="A0A2H9T2P1"/>
<evidence type="ECO:0008006" key="2">
    <source>
        <dbReference type="Google" id="ProtNLM"/>
    </source>
</evidence>
<reference evidence="1" key="1">
    <citation type="journal article" date="2017" name="Appl. Environ. Microbiol.">
        <title>Molecular characterization of an Endozoicomonas-like organism causing infection in king scallop Pecten maximus L.</title>
        <authorList>
            <person name="Cano I."/>
            <person name="van Aerle R."/>
            <person name="Ross S."/>
            <person name="Verner-Jeffreys D.W."/>
            <person name="Paley R.K."/>
            <person name="Rimmer G."/>
            <person name="Ryder D."/>
            <person name="Hooper P."/>
            <person name="Stone D."/>
            <person name="Feist S.W."/>
        </authorList>
    </citation>
    <scope>NUCLEOTIDE SEQUENCE</scope>
</reference>
<comment type="caution">
    <text evidence="1">The sequence shown here is derived from an EMBL/GenBank/DDBJ whole genome shotgun (WGS) entry which is preliminary data.</text>
</comment>
<gene>
    <name evidence="1" type="ORF">CI610_03617</name>
</gene>
<protein>
    <recommendedName>
        <fullName evidence="2">NADPH-dependent FMN reductase-like domain-containing protein</fullName>
    </recommendedName>
</protein>
<proteinExistence type="predicted"/>
<dbReference type="Gene3D" id="3.40.50.360">
    <property type="match status" value="1"/>
</dbReference>
<sequence length="68" mass="7369">MVLLATSPGPGGASSVLTAAEQSMPFFGGEVKATLSIPNFFHNFDEDKQQLKDDKLKQYLIKAIEKLG</sequence>
<dbReference type="SUPFAM" id="SSF52218">
    <property type="entry name" value="Flavoproteins"/>
    <property type="match status" value="1"/>
</dbReference>
<evidence type="ECO:0000313" key="1">
    <source>
        <dbReference type="EMBL" id="PJE77459.1"/>
    </source>
</evidence>
<accession>A0A2H9T2P1</accession>
<dbReference type="InterPro" id="IPR029039">
    <property type="entry name" value="Flavoprotein-like_sf"/>
</dbReference>
<name>A0A2H9T2P1_9ZZZZ</name>
<dbReference type="EMBL" id="NSIT01000587">
    <property type="protein sequence ID" value="PJE77459.1"/>
    <property type="molecule type" value="Genomic_DNA"/>
</dbReference>